<dbReference type="InterPro" id="IPR023614">
    <property type="entry name" value="Porin_dom_sf"/>
</dbReference>
<protein>
    <submittedName>
        <fullName evidence="2">LbtU family siderophore porin</fullName>
    </submittedName>
</protein>
<dbReference type="EMBL" id="JACJFM010000001">
    <property type="protein sequence ID" value="MBB1485231.1"/>
    <property type="molecule type" value="Genomic_DNA"/>
</dbReference>
<reference evidence="2 3" key="1">
    <citation type="submission" date="2020-08" db="EMBL/GenBank/DDBJ databases">
        <title>Oceanospirillum sp. nov. isolated from marine sediment.</title>
        <authorList>
            <person name="Ji X."/>
        </authorList>
    </citation>
    <scope>NUCLEOTIDE SEQUENCE [LARGE SCALE GENOMIC DNA]</scope>
    <source>
        <strain evidence="2 3">D5</strain>
    </source>
</reference>
<evidence type="ECO:0000256" key="1">
    <source>
        <dbReference type="SAM" id="SignalP"/>
    </source>
</evidence>
<evidence type="ECO:0000313" key="3">
    <source>
        <dbReference type="Proteomes" id="UP000565262"/>
    </source>
</evidence>
<organism evidence="2 3">
    <name type="scientific">Oceanospirillum sediminis</name>
    <dbReference type="NCBI Taxonomy" id="2760088"/>
    <lineage>
        <taxon>Bacteria</taxon>
        <taxon>Pseudomonadati</taxon>
        <taxon>Pseudomonadota</taxon>
        <taxon>Gammaproteobacteria</taxon>
        <taxon>Oceanospirillales</taxon>
        <taxon>Oceanospirillaceae</taxon>
        <taxon>Oceanospirillum</taxon>
    </lineage>
</organism>
<feature type="signal peptide" evidence="1">
    <location>
        <begin position="1"/>
        <end position="24"/>
    </location>
</feature>
<name>A0A839IK02_9GAMM</name>
<comment type="caution">
    <text evidence="2">The sequence shown here is derived from an EMBL/GenBank/DDBJ whole genome shotgun (WGS) entry which is preliminary data.</text>
</comment>
<dbReference type="Proteomes" id="UP000565262">
    <property type="component" value="Unassembled WGS sequence"/>
</dbReference>
<evidence type="ECO:0000313" key="2">
    <source>
        <dbReference type="EMBL" id="MBB1485231.1"/>
    </source>
</evidence>
<dbReference type="NCBIfam" id="NF033652">
    <property type="entry name" value="LbtU_sider_porin"/>
    <property type="match status" value="1"/>
</dbReference>
<keyword evidence="3" id="KW-1185">Reference proteome</keyword>
<gene>
    <name evidence="2" type="ORF">H4O21_01170</name>
</gene>
<accession>A0A839IK02</accession>
<dbReference type="Gene3D" id="2.40.160.10">
    <property type="entry name" value="Porin"/>
    <property type="match status" value="1"/>
</dbReference>
<feature type="chain" id="PRO_5032848874" evidence="1">
    <location>
        <begin position="25"/>
        <end position="316"/>
    </location>
</feature>
<dbReference type="AlphaFoldDB" id="A0A839IK02"/>
<proteinExistence type="predicted"/>
<dbReference type="RefSeq" id="WP_182807003.1">
    <property type="nucleotide sequence ID" value="NZ_JACJFM010000001.1"/>
</dbReference>
<keyword evidence="1" id="KW-0732">Signal</keyword>
<sequence length="316" mass="33180">MMQKKLLVTMISAALAGISYNAQADSHEPVFNVSGLAEVALASTDEDDGKTDLYLDAVELTVDGTVNEFISFSTTLKYEDDPDSDSDFNVDEAIIILGEEGGNVSLTLGMTGIPFGVIDGSTWTGPLTDDFSDNTDDIAILTLGAGAFGLEAYAFKADQENDDNIENFGANIGFEQNGLVLGAGFLNNIGNTEAFGQTEKSAAFRINASYTMGDIMVSAEHLQASKFDDLNGAKPSASHIALDVGTDVIGAPGVIALGYSTTDDAESMDLGESLLVASVSRELGDNAETILEFTREEPYGNGDAVNTVNLVLSASF</sequence>
<dbReference type="SUPFAM" id="SSF56935">
    <property type="entry name" value="Porins"/>
    <property type="match status" value="1"/>
</dbReference>